<dbReference type="AlphaFoldDB" id="A0A0W8F4Q2"/>
<evidence type="ECO:0000313" key="1">
    <source>
        <dbReference type="EMBL" id="KUG15813.1"/>
    </source>
</evidence>
<name>A0A0W8F4Q2_9ZZZZ</name>
<accession>A0A0W8F4Q2</accession>
<reference evidence="1" key="1">
    <citation type="journal article" date="2015" name="Proc. Natl. Acad. Sci. U.S.A.">
        <title>Networks of energetic and metabolic interactions define dynamics in microbial communities.</title>
        <authorList>
            <person name="Embree M."/>
            <person name="Liu J.K."/>
            <person name="Al-Bassam M.M."/>
            <person name="Zengler K."/>
        </authorList>
    </citation>
    <scope>NUCLEOTIDE SEQUENCE</scope>
</reference>
<protein>
    <submittedName>
        <fullName evidence="1">Uncharacterized protein</fullName>
    </submittedName>
</protein>
<organism evidence="1">
    <name type="scientific">hydrocarbon metagenome</name>
    <dbReference type="NCBI Taxonomy" id="938273"/>
    <lineage>
        <taxon>unclassified sequences</taxon>
        <taxon>metagenomes</taxon>
        <taxon>ecological metagenomes</taxon>
    </lineage>
</organism>
<proteinExistence type="predicted"/>
<comment type="caution">
    <text evidence="1">The sequence shown here is derived from an EMBL/GenBank/DDBJ whole genome shotgun (WGS) entry which is preliminary data.</text>
</comment>
<dbReference type="EMBL" id="LNQE01001528">
    <property type="protein sequence ID" value="KUG15813.1"/>
    <property type="molecule type" value="Genomic_DNA"/>
</dbReference>
<gene>
    <name evidence="1" type="ORF">ASZ90_014515</name>
</gene>
<sequence>MYLFERAPTPHGPAPAISLKQEYIAARMRKRLVRWHGLAG</sequence>